<gene>
    <name evidence="3" type="ORF">PMF13cell1_00746</name>
</gene>
<accession>A0A4P6LTN0</accession>
<feature type="coiled-coil region" evidence="1">
    <location>
        <begin position="72"/>
        <end position="99"/>
    </location>
</feature>
<evidence type="ECO:0000256" key="2">
    <source>
        <dbReference type="SAM" id="MobiDB-lite"/>
    </source>
</evidence>
<feature type="compositionally biased region" description="Basic and acidic residues" evidence="2">
    <location>
        <begin position="154"/>
        <end position="180"/>
    </location>
</feature>
<proteinExistence type="predicted"/>
<evidence type="ECO:0000313" key="4">
    <source>
        <dbReference type="Proteomes" id="UP000289794"/>
    </source>
</evidence>
<evidence type="ECO:0008006" key="5">
    <source>
        <dbReference type="Google" id="ProtNLM"/>
    </source>
</evidence>
<dbReference type="AlphaFoldDB" id="A0A4P6LTN0"/>
<feature type="region of interest" description="Disordered" evidence="2">
    <location>
        <begin position="153"/>
        <end position="180"/>
    </location>
</feature>
<reference evidence="3 4" key="1">
    <citation type="submission" date="2019-01" db="EMBL/GenBank/DDBJ databases">
        <title>PMF-metabolizing Aryl O-demethylase.</title>
        <authorList>
            <person name="Kim M."/>
        </authorList>
    </citation>
    <scope>NUCLEOTIDE SEQUENCE [LARGE SCALE GENOMIC DNA]</scope>
    <source>
        <strain evidence="3 4">PMF1</strain>
    </source>
</reference>
<name>A0A4P6LTN0_9FIRM</name>
<organism evidence="3 4">
    <name type="scientific">Blautia producta</name>
    <dbReference type="NCBI Taxonomy" id="33035"/>
    <lineage>
        <taxon>Bacteria</taxon>
        <taxon>Bacillati</taxon>
        <taxon>Bacillota</taxon>
        <taxon>Clostridia</taxon>
        <taxon>Lachnospirales</taxon>
        <taxon>Lachnospiraceae</taxon>
        <taxon>Blautia</taxon>
    </lineage>
</organism>
<protein>
    <recommendedName>
        <fullName evidence="5">Phage minor structural protein GP20</fullName>
    </recommendedName>
</protein>
<dbReference type="EMBL" id="CP035945">
    <property type="protein sequence ID" value="QBE95232.1"/>
    <property type="molecule type" value="Genomic_DNA"/>
</dbReference>
<evidence type="ECO:0000256" key="1">
    <source>
        <dbReference type="SAM" id="Coils"/>
    </source>
</evidence>
<dbReference type="KEGG" id="bpro:PMF13cell1_00746"/>
<dbReference type="Pfam" id="PF06810">
    <property type="entry name" value="Phage_scaffold"/>
    <property type="match status" value="1"/>
</dbReference>
<dbReference type="InterPro" id="IPR009636">
    <property type="entry name" value="SCAF"/>
</dbReference>
<sequence>MTLQELLKSQGLSEEQINSILGSMKENKIFTASEENLDTRYGKLKTDHDSLTSQYGEATKLIDELKKSNTGNEDLQNKVSTYETQITALKQENEELKIESSLRFALKDAGAVDVDYLVFKAKEKGEIKLDDDGKVKGIVSIVDGLKTQIPGQFETKKQNKVEERRLPSRDEGNGEITKEEFFKKPYNERVQFKNDFPEQFAKITES</sequence>
<dbReference type="Proteomes" id="UP000289794">
    <property type="component" value="Chromosome"/>
</dbReference>
<dbReference type="RefSeq" id="WP_130179846.1">
    <property type="nucleotide sequence ID" value="NZ_CP035945.1"/>
</dbReference>
<evidence type="ECO:0000313" key="3">
    <source>
        <dbReference type="EMBL" id="QBE95232.1"/>
    </source>
</evidence>
<keyword evidence="1" id="KW-0175">Coiled coil</keyword>